<reference evidence="2 3" key="1">
    <citation type="submission" date="2019-06" db="EMBL/GenBank/DDBJ databases">
        <title>Genomic Encyclopedia of Type Strains, Phase IV (KMG-V): Genome sequencing to study the core and pangenomes of soil and plant-associated prokaryotes.</title>
        <authorList>
            <person name="Whitman W."/>
        </authorList>
    </citation>
    <scope>NUCLEOTIDE SEQUENCE [LARGE SCALE GENOMIC DNA]</scope>
    <source>
        <strain evidence="2 3">BR 11622</strain>
    </source>
</reference>
<keyword evidence="1" id="KW-0472">Membrane</keyword>
<comment type="caution">
    <text evidence="2">The sequence shown here is derived from an EMBL/GenBank/DDBJ whole genome shotgun (WGS) entry which is preliminary data.</text>
</comment>
<feature type="transmembrane region" description="Helical" evidence="1">
    <location>
        <begin position="187"/>
        <end position="210"/>
    </location>
</feature>
<feature type="transmembrane region" description="Helical" evidence="1">
    <location>
        <begin position="157"/>
        <end position="175"/>
    </location>
</feature>
<keyword evidence="3" id="KW-1185">Reference proteome</keyword>
<dbReference type="Proteomes" id="UP000315751">
    <property type="component" value="Unassembled WGS sequence"/>
</dbReference>
<keyword evidence="1" id="KW-0812">Transmembrane</keyword>
<gene>
    <name evidence="2" type="ORF">FBZ90_105303</name>
</gene>
<feature type="transmembrane region" description="Helical" evidence="1">
    <location>
        <begin position="432"/>
        <end position="454"/>
    </location>
</feature>
<feature type="transmembrane region" description="Helical" evidence="1">
    <location>
        <begin position="32"/>
        <end position="50"/>
    </location>
</feature>
<keyword evidence="1" id="KW-1133">Transmembrane helix</keyword>
<accession>A0A560HDJ9</accession>
<feature type="transmembrane region" description="Helical" evidence="1">
    <location>
        <begin position="131"/>
        <end position="151"/>
    </location>
</feature>
<feature type="transmembrane region" description="Helical" evidence="1">
    <location>
        <begin position="405"/>
        <end position="426"/>
    </location>
</feature>
<protein>
    <submittedName>
        <fullName evidence="2">Uncharacterized protein</fullName>
    </submittedName>
</protein>
<dbReference type="AlphaFoldDB" id="A0A560HDJ9"/>
<organism evidence="2 3">
    <name type="scientific">Nitrospirillum amazonense</name>
    <dbReference type="NCBI Taxonomy" id="28077"/>
    <lineage>
        <taxon>Bacteria</taxon>
        <taxon>Pseudomonadati</taxon>
        <taxon>Pseudomonadota</taxon>
        <taxon>Alphaproteobacteria</taxon>
        <taxon>Rhodospirillales</taxon>
        <taxon>Azospirillaceae</taxon>
        <taxon>Nitrospirillum</taxon>
    </lineage>
</organism>
<proteinExistence type="predicted"/>
<sequence length="550" mass="58835">MPGSSFVRHLGARRLGARLLACARAKSAPTSLMSVLTMAGALTLMLWPALLNGFPIVFFDTGGYIEAAADHKLVEGRSLAYGLFLQATSLNWRTLWGPVLAQSLLTLWMLRHLSAGLMPNRGRTDAARDGAALLGLVAVLSLGTGMAWYSAQLMPDLAIPLVVGSLWLLAFRWAWLSWGQRMGIAMVGVVGLLSHMSGMALGGGLIVVLAAMKAAGMLTRHPRSWRTLRLLPATAMVLGSMLALPLLNGVVTGQARLTPGGPLFLFGSLLQQGQVRRLLDERCAEDPHAYALCRYRHRLPATADEFLWGEESPLVALGGWQGMAAEAGRINLAVMRTYPLALALSSLQAGVEQFFRVQSGDGLGEFHDSTRAVMHRVLPASEAAFLKADQQSEGPTPGMADLSNYLTVPLAFLALAALGALIPQAVRRRDGVALGALVFLWAALAGNALICGALSNPHDRYQNRLVWMVPVFALAIDRRLRQADGAQEVAAPSPAPYASSPWFRLRRRLARGVALPVVGAGADLVLPDILAPDIMVMDLAPVDLTGPQQP</sequence>
<feature type="transmembrane region" description="Helical" evidence="1">
    <location>
        <begin position="230"/>
        <end position="251"/>
    </location>
</feature>
<dbReference type="EMBL" id="VITR01000005">
    <property type="protein sequence ID" value="TWB43490.1"/>
    <property type="molecule type" value="Genomic_DNA"/>
</dbReference>
<evidence type="ECO:0000313" key="2">
    <source>
        <dbReference type="EMBL" id="TWB43490.1"/>
    </source>
</evidence>
<evidence type="ECO:0000313" key="3">
    <source>
        <dbReference type="Proteomes" id="UP000315751"/>
    </source>
</evidence>
<evidence type="ECO:0000256" key="1">
    <source>
        <dbReference type="SAM" id="Phobius"/>
    </source>
</evidence>
<name>A0A560HDJ9_9PROT</name>